<name>A0A8S1ZCK9_ARAAE</name>
<dbReference type="EMBL" id="LR999451">
    <property type="protein sequence ID" value="CAE5957065.1"/>
    <property type="molecule type" value="Genomic_DNA"/>
</dbReference>
<proteinExistence type="predicted"/>
<evidence type="ECO:0000313" key="2">
    <source>
        <dbReference type="EMBL" id="CAE5957065.1"/>
    </source>
</evidence>
<dbReference type="AlphaFoldDB" id="A0A8S1ZCK9"/>
<protein>
    <submittedName>
        <fullName evidence="2">Uncharacterized protein</fullName>
    </submittedName>
</protein>
<feature type="transmembrane region" description="Helical" evidence="1">
    <location>
        <begin position="28"/>
        <end position="51"/>
    </location>
</feature>
<keyword evidence="1" id="KW-0472">Membrane</keyword>
<sequence length="57" mass="6555">MEMMRVVGSQELELHQCPCMQRQILSSLLQIGIQLSMLLVASQALITTLQWRWIIQG</sequence>
<keyword evidence="1" id="KW-1133">Transmembrane helix</keyword>
<dbReference type="Proteomes" id="UP000682877">
    <property type="component" value="Chromosome 1"/>
</dbReference>
<accession>A0A8S1ZCK9</accession>
<reference evidence="2" key="1">
    <citation type="submission" date="2021-01" db="EMBL/GenBank/DDBJ databases">
        <authorList>
            <person name="Bezrukov I."/>
        </authorList>
    </citation>
    <scope>NUCLEOTIDE SEQUENCE</scope>
</reference>
<gene>
    <name evidence="2" type="ORF">AARE701A_LOCUS802</name>
</gene>
<evidence type="ECO:0000313" key="3">
    <source>
        <dbReference type="Proteomes" id="UP000682877"/>
    </source>
</evidence>
<organism evidence="2 3">
    <name type="scientific">Arabidopsis arenosa</name>
    <name type="common">Sand rock-cress</name>
    <name type="synonym">Cardaminopsis arenosa</name>
    <dbReference type="NCBI Taxonomy" id="38785"/>
    <lineage>
        <taxon>Eukaryota</taxon>
        <taxon>Viridiplantae</taxon>
        <taxon>Streptophyta</taxon>
        <taxon>Embryophyta</taxon>
        <taxon>Tracheophyta</taxon>
        <taxon>Spermatophyta</taxon>
        <taxon>Magnoliopsida</taxon>
        <taxon>eudicotyledons</taxon>
        <taxon>Gunneridae</taxon>
        <taxon>Pentapetalae</taxon>
        <taxon>rosids</taxon>
        <taxon>malvids</taxon>
        <taxon>Brassicales</taxon>
        <taxon>Brassicaceae</taxon>
        <taxon>Camelineae</taxon>
        <taxon>Arabidopsis</taxon>
    </lineage>
</organism>
<keyword evidence="3" id="KW-1185">Reference proteome</keyword>
<keyword evidence="1" id="KW-0812">Transmembrane</keyword>
<evidence type="ECO:0000256" key="1">
    <source>
        <dbReference type="SAM" id="Phobius"/>
    </source>
</evidence>